<protein>
    <recommendedName>
        <fullName evidence="3">Chemotaxis protein CheA</fullName>
        <ecNumber evidence="2">2.7.13.3</ecNumber>
    </recommendedName>
</protein>
<dbReference type="OrthoDB" id="9803176at2"/>
<evidence type="ECO:0000256" key="6">
    <source>
        <dbReference type="ARBA" id="ARBA00022679"/>
    </source>
</evidence>
<keyword evidence="5 12" id="KW-0597">Phosphoprotein</keyword>
<dbReference type="InterPro" id="IPR008207">
    <property type="entry name" value="Sig_transdc_His_kin_Hpt_dom"/>
</dbReference>
<reference evidence="16 17" key="1">
    <citation type="submission" date="2008-07" db="EMBL/GenBank/DDBJ databases">
        <title>Complete sequence of Geobacter bemidjiensis BEM.</title>
        <authorList>
            <consortium name="US DOE Joint Genome Institute"/>
            <person name="Lucas S."/>
            <person name="Copeland A."/>
            <person name="Lapidus A."/>
            <person name="Glavina del Rio T."/>
            <person name="Dalin E."/>
            <person name="Tice H."/>
            <person name="Bruce D."/>
            <person name="Goodwin L."/>
            <person name="Pitluck S."/>
            <person name="Kiss H."/>
            <person name="Brettin T."/>
            <person name="Detter J.C."/>
            <person name="Han C."/>
            <person name="Kuske C.R."/>
            <person name="Schmutz J."/>
            <person name="Larimer F."/>
            <person name="Land M."/>
            <person name="Hauser L."/>
            <person name="Kyrpides N."/>
            <person name="Lykidis A."/>
            <person name="Lovley D."/>
            <person name="Richardson P."/>
        </authorList>
    </citation>
    <scope>NUCLEOTIDE SEQUENCE [LARGE SCALE GENOMIC DNA]</scope>
    <source>
        <strain evidence="17">ATCC BAA-1014 / DSM 16622 / JCM 12645 / Bem</strain>
    </source>
</reference>
<feature type="domain" description="CheW-like" evidence="14">
    <location>
        <begin position="561"/>
        <end position="693"/>
    </location>
</feature>
<dbReference type="InterPro" id="IPR051315">
    <property type="entry name" value="Bact_Chemotaxis_CheA"/>
</dbReference>
<keyword evidence="10" id="KW-0902">Two-component regulatory system</keyword>
<dbReference type="InterPro" id="IPR003594">
    <property type="entry name" value="HATPase_dom"/>
</dbReference>
<dbReference type="PANTHER" id="PTHR43395:SF10">
    <property type="entry name" value="CHEMOTAXIS PROTEIN CHEA"/>
    <property type="match status" value="1"/>
</dbReference>
<organism evidence="16 17">
    <name type="scientific">Citrifermentans bemidjiense (strain ATCC BAA-1014 / DSM 16622 / JCM 12645 / Bem)</name>
    <name type="common">Geobacter bemidjiensis</name>
    <dbReference type="NCBI Taxonomy" id="404380"/>
    <lineage>
        <taxon>Bacteria</taxon>
        <taxon>Pseudomonadati</taxon>
        <taxon>Thermodesulfobacteriota</taxon>
        <taxon>Desulfuromonadia</taxon>
        <taxon>Geobacterales</taxon>
        <taxon>Geobacteraceae</taxon>
        <taxon>Citrifermentans</taxon>
    </lineage>
</organism>
<dbReference type="EMBL" id="CP001124">
    <property type="protein sequence ID" value="ACH38612.1"/>
    <property type="molecule type" value="Genomic_DNA"/>
</dbReference>
<dbReference type="CDD" id="cd16916">
    <property type="entry name" value="HATPase_CheA-like"/>
    <property type="match status" value="1"/>
</dbReference>
<dbReference type="FunFam" id="2.30.30.40:FF:000048">
    <property type="entry name" value="Chemotaxis protein CheA, putative"/>
    <property type="match status" value="1"/>
</dbReference>
<dbReference type="Gene3D" id="1.10.287.560">
    <property type="entry name" value="Histidine kinase CheA-like, homodimeric domain"/>
    <property type="match status" value="1"/>
</dbReference>
<dbReference type="Pfam" id="PF02518">
    <property type="entry name" value="HATPase_c"/>
    <property type="match status" value="1"/>
</dbReference>
<dbReference type="CDD" id="cd00088">
    <property type="entry name" value="HPT"/>
    <property type="match status" value="1"/>
</dbReference>
<evidence type="ECO:0000313" key="16">
    <source>
        <dbReference type="EMBL" id="ACH38612.1"/>
    </source>
</evidence>
<dbReference type="PROSITE" id="PS50851">
    <property type="entry name" value="CHEW"/>
    <property type="match status" value="1"/>
</dbReference>
<evidence type="ECO:0000259" key="15">
    <source>
        <dbReference type="PROSITE" id="PS50894"/>
    </source>
</evidence>
<dbReference type="STRING" id="404380.Gbem_1594"/>
<dbReference type="InterPro" id="IPR036890">
    <property type="entry name" value="HATPase_C_sf"/>
</dbReference>
<sequence>MIDQHRQAFKEEAYELLAELETSLLELEEQPDDVDVIGRVFRAMHTIKGSGSMFGFDDIAAFTHEVETIFDMVRNGKLKVTGRLVNLTLAARDQIRAMLDGADDGGGGVDLKASGEIIMGLRELAGFQPAAAEPPEAAAAAQKPVNLATYRIRFAPSRDIFITGTNPLTLLQELKELGTCSVVAQTGDFPCLEEIDPEACYVYWDLILTTDQGDNAIRDVFIFVEDDCELRIEQVAEHTQFDEPQDYKKLGMILLERGDITTEEMEEILAQQHKFGELAVSNGILDQGKVQSALVEQRHVKEVRQEKQATEAASSIRVPAERLDLLVNLVGEMVTVQARLSQTAAQREDAELVAIAEEVERLTAELRDSALNIRMLPIGSTFSKFKRLVRDLSVELGKQIEITTEGAETELDKTVIEKLNDPLVHLIRNSIDHGIELPEARVEAGKPAHGTVHLAAVHSGDSVVITIDDDGAGLDKEAIRAKAIEKGIIAATAELSDKELFSLIFAPGFSTAKKISSVSGRGVGMDVVKRAIELLRGSIDISSVQGKGTRIAVKIPLTLAIIESLRVQIGEDSFMLPLSLVDECVELTREDVERSHGRNLAHVRAQLIPYIPLREHFRIQGTPPEIQQIVITQMNGSRVGFVVDQVIGEHQTVIKSLGRAYRDVDGISGATILGDGSVALILDVPQLLQAVEAGQA</sequence>
<reference evidence="16 17" key="2">
    <citation type="journal article" date="2010" name="BMC Genomics">
        <title>The genome of Geobacter bemidjiensis, exemplar for the subsurface clade of Geobacter species that predominate in Fe(III)-reducing subsurface environments.</title>
        <authorList>
            <person name="Aklujkar M."/>
            <person name="Young N.D."/>
            <person name="Holmes D."/>
            <person name="Chavan M."/>
            <person name="Risso C."/>
            <person name="Kiss H.E."/>
            <person name="Han C.S."/>
            <person name="Land M.L."/>
            <person name="Lovley D.R."/>
        </authorList>
    </citation>
    <scope>NUCLEOTIDE SEQUENCE [LARGE SCALE GENOMIC DNA]</scope>
    <source>
        <strain evidence="17">ATCC BAA-1014 / DSM 16622 / JCM 12645 / Bem</strain>
    </source>
</reference>
<dbReference type="SUPFAM" id="SSF50341">
    <property type="entry name" value="CheW-like"/>
    <property type="match status" value="1"/>
</dbReference>
<dbReference type="CDD" id="cd00731">
    <property type="entry name" value="CheA_reg"/>
    <property type="match status" value="1"/>
</dbReference>
<dbReference type="GO" id="GO:0005737">
    <property type="term" value="C:cytoplasm"/>
    <property type="evidence" value="ECO:0007669"/>
    <property type="project" value="InterPro"/>
</dbReference>
<dbReference type="SMART" id="SM00073">
    <property type="entry name" value="HPT"/>
    <property type="match status" value="1"/>
</dbReference>
<dbReference type="InterPro" id="IPR002545">
    <property type="entry name" value="CheW-lke_dom"/>
</dbReference>
<dbReference type="Gene3D" id="1.20.120.160">
    <property type="entry name" value="HPT domain"/>
    <property type="match status" value="1"/>
</dbReference>
<keyword evidence="6" id="KW-0808">Transferase</keyword>
<evidence type="ECO:0000259" key="14">
    <source>
        <dbReference type="PROSITE" id="PS50851"/>
    </source>
</evidence>
<dbReference type="FunFam" id="1.20.120.160:FF:000008">
    <property type="entry name" value="Chemotaxis sensor histidine kinase CheA"/>
    <property type="match status" value="1"/>
</dbReference>
<comment type="function">
    <text evidence="11">Involved in the transmission of sensory signals from the chemoreceptors to the flagellar motors. CheA is autophosphorylated; it can transfer its phosphate group to either CheB or CheY.</text>
</comment>
<evidence type="ECO:0000256" key="2">
    <source>
        <dbReference type="ARBA" id="ARBA00012438"/>
    </source>
</evidence>
<dbReference type="InterPro" id="IPR004358">
    <property type="entry name" value="Sig_transdc_His_kin-like_C"/>
</dbReference>
<evidence type="ECO:0000256" key="8">
    <source>
        <dbReference type="ARBA" id="ARBA00022777"/>
    </source>
</evidence>
<evidence type="ECO:0000313" key="17">
    <source>
        <dbReference type="Proteomes" id="UP000008825"/>
    </source>
</evidence>
<dbReference type="GO" id="GO:0000155">
    <property type="term" value="F:phosphorelay sensor kinase activity"/>
    <property type="evidence" value="ECO:0007669"/>
    <property type="project" value="InterPro"/>
</dbReference>
<dbReference type="PRINTS" id="PR00344">
    <property type="entry name" value="BCTRLSENSOR"/>
</dbReference>
<dbReference type="InterPro" id="IPR036061">
    <property type="entry name" value="CheW-like_dom_sf"/>
</dbReference>
<dbReference type="InterPro" id="IPR036097">
    <property type="entry name" value="HisK_dim/P_sf"/>
</dbReference>
<dbReference type="GO" id="GO:0006935">
    <property type="term" value="P:chemotaxis"/>
    <property type="evidence" value="ECO:0007669"/>
    <property type="project" value="UniProtKB-KW"/>
</dbReference>
<evidence type="ECO:0000256" key="9">
    <source>
        <dbReference type="ARBA" id="ARBA00022840"/>
    </source>
</evidence>
<dbReference type="Pfam" id="PF01627">
    <property type="entry name" value="Hpt"/>
    <property type="match status" value="1"/>
</dbReference>
<dbReference type="InterPro" id="IPR005467">
    <property type="entry name" value="His_kinase_dom"/>
</dbReference>
<keyword evidence="8 16" id="KW-0418">Kinase</keyword>
<accession>B5E8M7</accession>
<keyword evidence="7" id="KW-0547">Nucleotide-binding</keyword>
<evidence type="ECO:0000256" key="5">
    <source>
        <dbReference type="ARBA" id="ARBA00022553"/>
    </source>
</evidence>
<evidence type="ECO:0000256" key="1">
    <source>
        <dbReference type="ARBA" id="ARBA00000085"/>
    </source>
</evidence>
<dbReference type="Pfam" id="PF02895">
    <property type="entry name" value="H-kinase_dim"/>
    <property type="match status" value="1"/>
</dbReference>
<dbReference type="Gene3D" id="3.30.565.10">
    <property type="entry name" value="Histidine kinase-like ATPase, C-terminal domain"/>
    <property type="match status" value="1"/>
</dbReference>
<dbReference type="SUPFAM" id="SSF55874">
    <property type="entry name" value="ATPase domain of HSP90 chaperone/DNA topoisomerase II/histidine kinase"/>
    <property type="match status" value="1"/>
</dbReference>
<dbReference type="FunFam" id="3.30.565.10:FF:000016">
    <property type="entry name" value="Chemotaxis protein CheA, putative"/>
    <property type="match status" value="1"/>
</dbReference>
<feature type="domain" description="HPt" evidence="15">
    <location>
        <begin position="1"/>
        <end position="102"/>
    </location>
</feature>
<dbReference type="SMART" id="SM01231">
    <property type="entry name" value="H-kinase_dim"/>
    <property type="match status" value="1"/>
</dbReference>
<dbReference type="GO" id="GO:0005524">
    <property type="term" value="F:ATP binding"/>
    <property type="evidence" value="ECO:0007669"/>
    <property type="project" value="UniProtKB-KW"/>
</dbReference>
<dbReference type="Proteomes" id="UP000008825">
    <property type="component" value="Chromosome"/>
</dbReference>
<evidence type="ECO:0000256" key="11">
    <source>
        <dbReference type="ARBA" id="ARBA00035100"/>
    </source>
</evidence>
<dbReference type="InterPro" id="IPR036641">
    <property type="entry name" value="HPT_dom_sf"/>
</dbReference>
<gene>
    <name evidence="16" type="primary">cheA34H-1</name>
    <name evidence="16" type="ordered locus">Gbem_1594</name>
</gene>
<keyword evidence="17" id="KW-1185">Reference proteome</keyword>
<dbReference type="eggNOG" id="COG0643">
    <property type="taxonomic scope" value="Bacteria"/>
</dbReference>
<dbReference type="Pfam" id="PF01584">
    <property type="entry name" value="CheW"/>
    <property type="match status" value="1"/>
</dbReference>
<dbReference type="PANTHER" id="PTHR43395">
    <property type="entry name" value="SENSOR HISTIDINE KINASE CHEA"/>
    <property type="match status" value="1"/>
</dbReference>
<evidence type="ECO:0000256" key="4">
    <source>
        <dbReference type="ARBA" id="ARBA00022500"/>
    </source>
</evidence>
<evidence type="ECO:0000256" key="7">
    <source>
        <dbReference type="ARBA" id="ARBA00022741"/>
    </source>
</evidence>
<dbReference type="InterPro" id="IPR037006">
    <property type="entry name" value="CheA-like_homodim_sf"/>
</dbReference>
<dbReference type="RefSeq" id="WP_012530028.1">
    <property type="nucleotide sequence ID" value="NC_011146.1"/>
</dbReference>
<proteinExistence type="predicted"/>
<dbReference type="InterPro" id="IPR004105">
    <property type="entry name" value="CheA-like_dim"/>
</dbReference>
<evidence type="ECO:0000256" key="3">
    <source>
        <dbReference type="ARBA" id="ARBA00021495"/>
    </source>
</evidence>
<dbReference type="SUPFAM" id="SSF47384">
    <property type="entry name" value="Homodimeric domain of signal transducing histidine kinase"/>
    <property type="match status" value="1"/>
</dbReference>
<dbReference type="PROSITE" id="PS50894">
    <property type="entry name" value="HPT"/>
    <property type="match status" value="1"/>
</dbReference>
<feature type="modified residue" description="Phosphohistidine" evidence="12">
    <location>
        <position position="45"/>
    </location>
</feature>
<keyword evidence="4" id="KW-0145">Chemotaxis</keyword>
<feature type="domain" description="Histidine kinase" evidence="13">
    <location>
        <begin position="311"/>
        <end position="559"/>
    </location>
</feature>
<dbReference type="Gene3D" id="2.30.30.40">
    <property type="entry name" value="SH3 Domains"/>
    <property type="match status" value="1"/>
</dbReference>
<dbReference type="KEGG" id="gbm:Gbem_1594"/>
<dbReference type="SMART" id="SM00387">
    <property type="entry name" value="HATPase_c"/>
    <property type="match status" value="1"/>
</dbReference>
<dbReference type="SMART" id="SM00260">
    <property type="entry name" value="CheW"/>
    <property type="match status" value="1"/>
</dbReference>
<evidence type="ECO:0000256" key="12">
    <source>
        <dbReference type="PROSITE-ProRule" id="PRU00110"/>
    </source>
</evidence>
<name>B5E8M7_CITBB</name>
<evidence type="ECO:0000259" key="13">
    <source>
        <dbReference type="PROSITE" id="PS50109"/>
    </source>
</evidence>
<keyword evidence="9" id="KW-0067">ATP-binding</keyword>
<dbReference type="PROSITE" id="PS50109">
    <property type="entry name" value="HIS_KIN"/>
    <property type="match status" value="1"/>
</dbReference>
<dbReference type="EC" id="2.7.13.3" evidence="2"/>
<dbReference type="HOGENOM" id="CLU_000650_3_6_7"/>
<dbReference type="AlphaFoldDB" id="B5E8M7"/>
<evidence type="ECO:0000256" key="10">
    <source>
        <dbReference type="ARBA" id="ARBA00023012"/>
    </source>
</evidence>
<comment type="catalytic activity">
    <reaction evidence="1">
        <text>ATP + protein L-histidine = ADP + protein N-phospho-L-histidine.</text>
        <dbReference type="EC" id="2.7.13.3"/>
    </reaction>
</comment>
<dbReference type="SUPFAM" id="SSF47226">
    <property type="entry name" value="Histidine-containing phosphotransfer domain, HPT domain"/>
    <property type="match status" value="1"/>
</dbReference>